<accession>A0A1F5CA49</accession>
<keyword evidence="6 10" id="KW-0812">Transmembrane</keyword>
<dbReference type="AlphaFoldDB" id="A0A1F5CA49"/>
<evidence type="ECO:0000256" key="8">
    <source>
        <dbReference type="ARBA" id="ARBA00023136"/>
    </source>
</evidence>
<evidence type="ECO:0000256" key="6">
    <source>
        <dbReference type="ARBA" id="ARBA00022692"/>
    </source>
</evidence>
<dbReference type="PANTHER" id="PTHR47755">
    <property type="entry name" value="CELL DIVISION PROTEIN FTSX"/>
    <property type="match status" value="1"/>
</dbReference>
<dbReference type="PIRSF" id="PIRSF003097">
    <property type="entry name" value="FtsX"/>
    <property type="match status" value="1"/>
</dbReference>
<sequence length="273" mass="30140">MTITLLVWSGLLLLNVVMTGILDSLASKIDISVYFSLDAPEPAIKDFQQKIQQLSQVADTEYISRDEAIDVFKDKHSGDSTLVASLQELGSNPFEASLNIRAKETGQYGSIADFIDKTEFKNIISKINFAENKTAIERLSHIISVTRQSGLVLSLIMAFIAILVAFNTVRLAIYSSREEISVMKLVGASNWFVRGPFIMEGTLHGVFSSFFALSVMIPALGVIGPRFNSFLPEINLISYFYGNIWQIVLLQTAAGVALGVFSSLIAIRRYLKV</sequence>
<dbReference type="Proteomes" id="UP000177197">
    <property type="component" value="Unassembled WGS sequence"/>
</dbReference>
<keyword evidence="7 10" id="KW-1133">Transmembrane helix</keyword>
<dbReference type="InterPro" id="IPR040690">
    <property type="entry name" value="FtsX_ECD"/>
</dbReference>
<evidence type="ECO:0000256" key="3">
    <source>
        <dbReference type="ARBA" id="ARBA00021907"/>
    </source>
</evidence>
<evidence type="ECO:0000256" key="5">
    <source>
        <dbReference type="ARBA" id="ARBA00022618"/>
    </source>
</evidence>
<dbReference type="GO" id="GO:0005886">
    <property type="term" value="C:plasma membrane"/>
    <property type="evidence" value="ECO:0007669"/>
    <property type="project" value="UniProtKB-SubCell"/>
</dbReference>
<feature type="domain" description="FtsX extracellular" evidence="12">
    <location>
        <begin position="30"/>
        <end position="118"/>
    </location>
</feature>
<protein>
    <recommendedName>
        <fullName evidence="3">Cell division protein FtsX</fullName>
    </recommendedName>
</protein>
<dbReference type="Pfam" id="PF18075">
    <property type="entry name" value="FtsX_ECD"/>
    <property type="match status" value="1"/>
</dbReference>
<feature type="transmembrane region" description="Helical" evidence="10">
    <location>
        <begin position="151"/>
        <end position="173"/>
    </location>
</feature>
<comment type="caution">
    <text evidence="13">The sequence shown here is derived from an EMBL/GenBank/DDBJ whole genome shotgun (WGS) entry which is preliminary data.</text>
</comment>
<comment type="similarity">
    <text evidence="2">Belongs to the ABC-4 integral membrane protein family. FtsX subfamily.</text>
</comment>
<evidence type="ECO:0000313" key="14">
    <source>
        <dbReference type="Proteomes" id="UP000177197"/>
    </source>
</evidence>
<reference evidence="13 14" key="1">
    <citation type="journal article" date="2016" name="Nat. Commun.">
        <title>Thousands of microbial genomes shed light on interconnected biogeochemical processes in an aquifer system.</title>
        <authorList>
            <person name="Anantharaman K."/>
            <person name="Brown C.T."/>
            <person name="Hug L.A."/>
            <person name="Sharon I."/>
            <person name="Castelle C.J."/>
            <person name="Probst A.J."/>
            <person name="Thomas B.C."/>
            <person name="Singh A."/>
            <person name="Wilkins M.J."/>
            <person name="Karaoz U."/>
            <person name="Brodie E.L."/>
            <person name="Williams K.H."/>
            <person name="Hubbard S.S."/>
            <person name="Banfield J.F."/>
        </authorList>
    </citation>
    <scope>NUCLEOTIDE SEQUENCE [LARGE SCALE GENOMIC DNA]</scope>
</reference>
<proteinExistence type="inferred from homology"/>
<evidence type="ECO:0000256" key="7">
    <source>
        <dbReference type="ARBA" id="ARBA00022989"/>
    </source>
</evidence>
<evidence type="ECO:0000256" key="2">
    <source>
        <dbReference type="ARBA" id="ARBA00007379"/>
    </source>
</evidence>
<gene>
    <name evidence="13" type="ORF">A3I30_00650</name>
</gene>
<evidence type="ECO:0000259" key="11">
    <source>
        <dbReference type="Pfam" id="PF02687"/>
    </source>
</evidence>
<keyword evidence="5" id="KW-0132">Cell division</keyword>
<feature type="transmembrane region" description="Helical" evidence="10">
    <location>
        <begin position="244"/>
        <end position="267"/>
    </location>
</feature>
<name>A0A1F5CA49_9BACT</name>
<keyword evidence="4" id="KW-1003">Cell membrane</keyword>
<dbReference type="Pfam" id="PF02687">
    <property type="entry name" value="FtsX"/>
    <property type="match status" value="1"/>
</dbReference>
<evidence type="ECO:0000256" key="4">
    <source>
        <dbReference type="ARBA" id="ARBA00022475"/>
    </source>
</evidence>
<evidence type="ECO:0000256" key="10">
    <source>
        <dbReference type="SAM" id="Phobius"/>
    </source>
</evidence>
<organism evidence="13 14">
    <name type="scientific">Candidatus Azambacteria bacterium RIFCSPLOWO2_02_FULL_44_14</name>
    <dbReference type="NCBI Taxonomy" id="1797306"/>
    <lineage>
        <taxon>Bacteria</taxon>
        <taxon>Candidatus Azamiibacteriota</taxon>
    </lineage>
</organism>
<comment type="subcellular location">
    <subcellularLocation>
        <location evidence="1">Cell membrane</location>
        <topology evidence="1">Multi-pass membrane protein</topology>
    </subcellularLocation>
</comment>
<keyword evidence="8 10" id="KW-0472">Membrane</keyword>
<feature type="domain" description="ABC3 transporter permease C-terminal" evidence="11">
    <location>
        <begin position="152"/>
        <end position="272"/>
    </location>
</feature>
<dbReference type="EMBL" id="MEYV01000019">
    <property type="protein sequence ID" value="OGD39727.1"/>
    <property type="molecule type" value="Genomic_DNA"/>
</dbReference>
<keyword evidence="9" id="KW-0131">Cell cycle</keyword>
<dbReference type="PANTHER" id="PTHR47755:SF1">
    <property type="entry name" value="CELL DIVISION PROTEIN FTSX"/>
    <property type="match status" value="1"/>
</dbReference>
<evidence type="ECO:0000256" key="1">
    <source>
        <dbReference type="ARBA" id="ARBA00004651"/>
    </source>
</evidence>
<evidence type="ECO:0000256" key="9">
    <source>
        <dbReference type="ARBA" id="ARBA00023306"/>
    </source>
</evidence>
<dbReference type="Gene3D" id="3.30.70.3040">
    <property type="match status" value="1"/>
</dbReference>
<evidence type="ECO:0000313" key="13">
    <source>
        <dbReference type="EMBL" id="OGD39727.1"/>
    </source>
</evidence>
<dbReference type="InterPro" id="IPR003838">
    <property type="entry name" value="ABC3_permease_C"/>
</dbReference>
<dbReference type="InterPro" id="IPR004513">
    <property type="entry name" value="FtsX"/>
</dbReference>
<feature type="transmembrane region" description="Helical" evidence="10">
    <location>
        <begin position="203"/>
        <end position="224"/>
    </location>
</feature>
<evidence type="ECO:0000259" key="12">
    <source>
        <dbReference type="Pfam" id="PF18075"/>
    </source>
</evidence>
<dbReference type="GO" id="GO:0051301">
    <property type="term" value="P:cell division"/>
    <property type="evidence" value="ECO:0007669"/>
    <property type="project" value="UniProtKB-KW"/>
</dbReference>